<dbReference type="Proteomes" id="UP000789702">
    <property type="component" value="Unassembled WGS sequence"/>
</dbReference>
<name>A0ACA9MXR2_9GLOM</name>
<proteinExistence type="predicted"/>
<accession>A0ACA9MXR2</accession>
<sequence>LFVREAGRFKGVFLAEEVYEFCQKREDWLAIKHAVEKEL</sequence>
<organism evidence="1 2">
    <name type="scientific">Dentiscutata heterogama</name>
    <dbReference type="NCBI Taxonomy" id="1316150"/>
    <lineage>
        <taxon>Eukaryota</taxon>
        <taxon>Fungi</taxon>
        <taxon>Fungi incertae sedis</taxon>
        <taxon>Mucoromycota</taxon>
        <taxon>Glomeromycotina</taxon>
        <taxon>Glomeromycetes</taxon>
        <taxon>Diversisporales</taxon>
        <taxon>Gigasporaceae</taxon>
        <taxon>Dentiscutata</taxon>
    </lineage>
</organism>
<gene>
    <name evidence="1" type="ORF">DHETER_LOCUS7925</name>
</gene>
<keyword evidence="2" id="KW-1185">Reference proteome</keyword>
<feature type="non-terminal residue" evidence="1">
    <location>
        <position position="39"/>
    </location>
</feature>
<comment type="caution">
    <text evidence="1">The sequence shown here is derived from an EMBL/GenBank/DDBJ whole genome shotgun (WGS) entry which is preliminary data.</text>
</comment>
<feature type="non-terminal residue" evidence="1">
    <location>
        <position position="1"/>
    </location>
</feature>
<evidence type="ECO:0000313" key="1">
    <source>
        <dbReference type="EMBL" id="CAG8618677.1"/>
    </source>
</evidence>
<protein>
    <submittedName>
        <fullName evidence="1">10593_t:CDS:1</fullName>
    </submittedName>
</protein>
<dbReference type="EMBL" id="CAJVPU010011892">
    <property type="protein sequence ID" value="CAG8618677.1"/>
    <property type="molecule type" value="Genomic_DNA"/>
</dbReference>
<evidence type="ECO:0000313" key="2">
    <source>
        <dbReference type="Proteomes" id="UP000789702"/>
    </source>
</evidence>
<reference evidence="1" key="1">
    <citation type="submission" date="2021-06" db="EMBL/GenBank/DDBJ databases">
        <authorList>
            <person name="Kallberg Y."/>
            <person name="Tangrot J."/>
            <person name="Rosling A."/>
        </authorList>
    </citation>
    <scope>NUCLEOTIDE SEQUENCE</scope>
    <source>
        <strain evidence="1">IL203A</strain>
    </source>
</reference>